<dbReference type="AlphaFoldDB" id="A0A8H7RK89"/>
<evidence type="ECO:0000313" key="2">
    <source>
        <dbReference type="Proteomes" id="UP000650833"/>
    </source>
</evidence>
<protein>
    <submittedName>
        <fullName evidence="1">Uncharacterized protein</fullName>
    </submittedName>
</protein>
<accession>A0A8H7RK89</accession>
<organism evidence="1 2">
    <name type="scientific">Mucor plumbeus</name>
    <dbReference type="NCBI Taxonomy" id="97098"/>
    <lineage>
        <taxon>Eukaryota</taxon>
        <taxon>Fungi</taxon>
        <taxon>Fungi incertae sedis</taxon>
        <taxon>Mucoromycota</taxon>
        <taxon>Mucoromycotina</taxon>
        <taxon>Mucoromycetes</taxon>
        <taxon>Mucorales</taxon>
        <taxon>Mucorineae</taxon>
        <taxon>Mucoraceae</taxon>
        <taxon>Mucor</taxon>
    </lineage>
</organism>
<dbReference type="Proteomes" id="UP000650833">
    <property type="component" value="Unassembled WGS sequence"/>
</dbReference>
<gene>
    <name evidence="1" type="ORF">INT46_007966</name>
</gene>
<name>A0A8H7RK89_9FUNG</name>
<comment type="caution">
    <text evidence="1">The sequence shown here is derived from an EMBL/GenBank/DDBJ whole genome shotgun (WGS) entry which is preliminary data.</text>
</comment>
<proteinExistence type="predicted"/>
<reference evidence="1" key="1">
    <citation type="submission" date="2020-12" db="EMBL/GenBank/DDBJ databases">
        <title>Metabolic potential, ecology and presence of endohyphal bacteria is reflected in genomic diversity of Mucoromycotina.</title>
        <authorList>
            <person name="Muszewska A."/>
            <person name="Okrasinska A."/>
            <person name="Steczkiewicz K."/>
            <person name="Drgas O."/>
            <person name="Orlowska M."/>
            <person name="Perlinska-Lenart U."/>
            <person name="Aleksandrzak-Piekarczyk T."/>
            <person name="Szatraj K."/>
            <person name="Zielenkiewicz U."/>
            <person name="Pilsyk S."/>
            <person name="Malc E."/>
            <person name="Mieczkowski P."/>
            <person name="Kruszewska J.S."/>
            <person name="Biernat P."/>
            <person name="Pawlowska J."/>
        </authorList>
    </citation>
    <scope>NUCLEOTIDE SEQUENCE</scope>
    <source>
        <strain evidence="1">CBS 226.32</strain>
    </source>
</reference>
<evidence type="ECO:0000313" key="1">
    <source>
        <dbReference type="EMBL" id="KAG2211782.1"/>
    </source>
</evidence>
<sequence length="45" mass="5238">MAFVSATTTDLLQMKYVRLENIGLNSKWNLWAKDEEESIKFSEEA</sequence>
<dbReference type="EMBL" id="JAEPRC010000060">
    <property type="protein sequence ID" value="KAG2211782.1"/>
    <property type="molecule type" value="Genomic_DNA"/>
</dbReference>
<keyword evidence="2" id="KW-1185">Reference proteome</keyword>